<feature type="domain" description="HTH cro/C1-type" evidence="4">
    <location>
        <begin position="11"/>
        <end position="65"/>
    </location>
</feature>
<name>A0A1I6ZBS3_9RHOB</name>
<dbReference type="SUPFAM" id="SSF47413">
    <property type="entry name" value="lambda repressor-like DNA-binding domains"/>
    <property type="match status" value="1"/>
</dbReference>
<dbReference type="Proteomes" id="UP000182466">
    <property type="component" value="Unassembled WGS sequence"/>
</dbReference>
<sequence length="435" mass="47184">MARDTLTGSRIRERRSIAGLKQADLARQVGISASYLNLIEHNRRRIGGKLLLNIAHELGVEPSMLTQGAEAALIATLREAAADAGAVAAEIDHADEFAGRFPGWAEVLAGEHRRIASLERTVETLADRLTHDPHLAASLHEVLSTATAIHSTASILAETGELEAEWRDRFHRNLNEESRRLAESSKALVSYLDESGDADDRRGVPQEEVEAFVVARGHHFPTLETGTADPESLIRDAPELTSPAARTITREVLGRYCKDAQAMPLAAFLDAVKALGPDPLALSARFGTDLAAVFRRMATMPQGVLPWDVGLVICDASGSIVFRKQIEGFALPRYGESCPLWPMFTALGRPLVPIRRRVSQMGRSVMLFDCLAVAQPVGAPDFEADPLYQSTMLILPVKGGDGAENAAQPVGSSCRVCTRTKCRARREPSILSEGF</sequence>
<dbReference type="InterPro" id="IPR001387">
    <property type="entry name" value="Cro/C1-type_HTH"/>
</dbReference>
<evidence type="ECO:0000256" key="1">
    <source>
        <dbReference type="ARBA" id="ARBA00023015"/>
    </source>
</evidence>
<dbReference type="OrthoDB" id="7790108at2"/>
<dbReference type="RefSeq" id="WP_027261427.1">
    <property type="nucleotide sequence ID" value="NZ_FPAW01000004.1"/>
</dbReference>
<dbReference type="EMBL" id="FPAW01000004">
    <property type="protein sequence ID" value="SFT59921.1"/>
    <property type="molecule type" value="Genomic_DNA"/>
</dbReference>
<dbReference type="GO" id="GO:0003677">
    <property type="term" value="F:DNA binding"/>
    <property type="evidence" value="ECO:0007669"/>
    <property type="project" value="UniProtKB-KW"/>
</dbReference>
<dbReference type="PANTHER" id="PTHR46797:SF23">
    <property type="entry name" value="HTH-TYPE TRANSCRIPTIONAL REGULATOR SUTR"/>
    <property type="match status" value="1"/>
</dbReference>
<keyword evidence="2" id="KW-0238">DNA-binding</keyword>
<organism evidence="5 6">
    <name type="scientific">Sedimentitalea nanhaiensis</name>
    <dbReference type="NCBI Taxonomy" id="999627"/>
    <lineage>
        <taxon>Bacteria</taxon>
        <taxon>Pseudomonadati</taxon>
        <taxon>Pseudomonadota</taxon>
        <taxon>Alphaproteobacteria</taxon>
        <taxon>Rhodobacterales</taxon>
        <taxon>Paracoccaceae</taxon>
        <taxon>Sedimentitalea</taxon>
    </lineage>
</organism>
<keyword evidence="6" id="KW-1185">Reference proteome</keyword>
<dbReference type="InterPro" id="IPR010982">
    <property type="entry name" value="Lambda_DNA-bd_dom_sf"/>
</dbReference>
<keyword evidence="1" id="KW-0805">Transcription regulation</keyword>
<dbReference type="eggNOG" id="COG1396">
    <property type="taxonomic scope" value="Bacteria"/>
</dbReference>
<accession>A0A1I6ZBS3</accession>
<dbReference type="AlphaFoldDB" id="A0A1I6ZBS3"/>
<protein>
    <recommendedName>
        <fullName evidence="4">HTH cro/C1-type domain-containing protein</fullName>
    </recommendedName>
</protein>
<reference evidence="5 6" key="1">
    <citation type="submission" date="2016-10" db="EMBL/GenBank/DDBJ databases">
        <authorList>
            <person name="de Groot N.N."/>
        </authorList>
    </citation>
    <scope>NUCLEOTIDE SEQUENCE [LARGE SCALE GENOMIC DNA]</scope>
    <source>
        <strain evidence="5 6">CGMCC 1.10959</strain>
    </source>
</reference>
<dbReference type="PANTHER" id="PTHR46797">
    <property type="entry name" value="HTH-TYPE TRANSCRIPTIONAL REGULATOR"/>
    <property type="match status" value="1"/>
</dbReference>
<dbReference type="eggNOG" id="COG3800">
    <property type="taxonomic scope" value="Bacteria"/>
</dbReference>
<evidence type="ECO:0000256" key="2">
    <source>
        <dbReference type="ARBA" id="ARBA00023125"/>
    </source>
</evidence>
<evidence type="ECO:0000313" key="5">
    <source>
        <dbReference type="EMBL" id="SFT59921.1"/>
    </source>
</evidence>
<dbReference type="PROSITE" id="PS50943">
    <property type="entry name" value="HTH_CROC1"/>
    <property type="match status" value="1"/>
</dbReference>
<dbReference type="InterPro" id="IPR050807">
    <property type="entry name" value="TransReg_Diox_bact_type"/>
</dbReference>
<dbReference type="GO" id="GO:0003700">
    <property type="term" value="F:DNA-binding transcription factor activity"/>
    <property type="evidence" value="ECO:0007669"/>
    <property type="project" value="TreeGrafter"/>
</dbReference>
<evidence type="ECO:0000259" key="4">
    <source>
        <dbReference type="PROSITE" id="PS50943"/>
    </source>
</evidence>
<dbReference type="Gene3D" id="1.10.260.40">
    <property type="entry name" value="lambda repressor-like DNA-binding domains"/>
    <property type="match status" value="1"/>
</dbReference>
<keyword evidence="3" id="KW-0804">Transcription</keyword>
<dbReference type="Pfam" id="PF12844">
    <property type="entry name" value="HTH_19"/>
    <property type="match status" value="1"/>
</dbReference>
<proteinExistence type="predicted"/>
<dbReference type="SMART" id="SM00530">
    <property type="entry name" value="HTH_XRE"/>
    <property type="match status" value="1"/>
</dbReference>
<dbReference type="GO" id="GO:0005829">
    <property type="term" value="C:cytosol"/>
    <property type="evidence" value="ECO:0007669"/>
    <property type="project" value="TreeGrafter"/>
</dbReference>
<dbReference type="CDD" id="cd00093">
    <property type="entry name" value="HTH_XRE"/>
    <property type="match status" value="1"/>
</dbReference>
<dbReference type="STRING" id="999627.SAMN05216236_10411"/>
<evidence type="ECO:0000256" key="3">
    <source>
        <dbReference type="ARBA" id="ARBA00023163"/>
    </source>
</evidence>
<gene>
    <name evidence="5" type="ORF">SAMN05216236_10411</name>
</gene>
<evidence type="ECO:0000313" key="6">
    <source>
        <dbReference type="Proteomes" id="UP000182466"/>
    </source>
</evidence>